<dbReference type="EMBL" id="LFIW01002705">
    <property type="protein sequence ID" value="KZL64357.1"/>
    <property type="molecule type" value="Genomic_DNA"/>
</dbReference>
<organism evidence="2 3">
    <name type="scientific">Colletotrichum incanum</name>
    <name type="common">Soybean anthracnose fungus</name>
    <dbReference type="NCBI Taxonomy" id="1573173"/>
    <lineage>
        <taxon>Eukaryota</taxon>
        <taxon>Fungi</taxon>
        <taxon>Dikarya</taxon>
        <taxon>Ascomycota</taxon>
        <taxon>Pezizomycotina</taxon>
        <taxon>Sordariomycetes</taxon>
        <taxon>Hypocreomycetidae</taxon>
        <taxon>Glomerellales</taxon>
        <taxon>Glomerellaceae</taxon>
        <taxon>Colletotrichum</taxon>
        <taxon>Colletotrichum spaethianum species complex</taxon>
    </lineage>
</organism>
<feature type="transmembrane region" description="Helical" evidence="1">
    <location>
        <begin position="204"/>
        <end position="225"/>
    </location>
</feature>
<evidence type="ECO:0000313" key="2">
    <source>
        <dbReference type="EMBL" id="KZL64357.1"/>
    </source>
</evidence>
<feature type="transmembrane region" description="Helical" evidence="1">
    <location>
        <begin position="96"/>
        <end position="116"/>
    </location>
</feature>
<keyword evidence="3" id="KW-1185">Reference proteome</keyword>
<name>A0A166M6V4_COLIC</name>
<comment type="caution">
    <text evidence="2">The sequence shown here is derived from an EMBL/GenBank/DDBJ whole genome shotgun (WGS) entry which is preliminary data.</text>
</comment>
<keyword evidence="1" id="KW-0812">Transmembrane</keyword>
<evidence type="ECO:0000313" key="3">
    <source>
        <dbReference type="Proteomes" id="UP000076584"/>
    </source>
</evidence>
<proteinExistence type="predicted"/>
<keyword evidence="1" id="KW-0472">Membrane</keyword>
<reference evidence="2 3" key="1">
    <citation type="submission" date="2015-06" db="EMBL/GenBank/DDBJ databases">
        <title>Survival trade-offs in plant roots during colonization by closely related pathogenic and mutualistic fungi.</title>
        <authorList>
            <person name="Hacquard S."/>
            <person name="Kracher B."/>
            <person name="Hiruma K."/>
            <person name="Weinman A."/>
            <person name="Muench P."/>
            <person name="Garrido Oter R."/>
            <person name="Ver Loren van Themaat E."/>
            <person name="Dallerey J.-F."/>
            <person name="Damm U."/>
            <person name="Henrissat B."/>
            <person name="Lespinet O."/>
            <person name="Thon M."/>
            <person name="Kemen E."/>
            <person name="McHardy A.C."/>
            <person name="Schulze-Lefert P."/>
            <person name="O'Connell R.J."/>
        </authorList>
    </citation>
    <scope>NUCLEOTIDE SEQUENCE [LARGE SCALE GENOMIC DNA]</scope>
    <source>
        <strain evidence="2 3">MAFF 238704</strain>
    </source>
</reference>
<feature type="transmembrane region" description="Helical" evidence="1">
    <location>
        <begin position="237"/>
        <end position="256"/>
    </location>
</feature>
<sequence length="303" mass="33643">MPSDSLKSHINHYPVLSFQDNTDPLHCDTIYDLPSTKCLGTFRTMATGCSSPAENRPLNPNVMFPPLTPPSHASSDHHYPSGDDGGSSKVFARFPFSFVGALRVPTIALSIVLVVLEIKGRYSGLSGLFITFAILQLIWLVLALLTQGRCRRGGRRRGCTIDLGFVKCIFGRRGRDDDTYEGVGMGMLAWMNDDGSKPSKMMGLMYTAFDIIFASMAFTTGVLAANEEDYWQWYDHVAIAVIAILVGVFDFVIALAEQFAIFKRAKVQVMWDTDEEDDLGSHKYRIRLPPHPEQRHATLSIAA</sequence>
<dbReference type="AlphaFoldDB" id="A0A166M6V4"/>
<accession>A0A166M6V4</accession>
<evidence type="ECO:0000256" key="1">
    <source>
        <dbReference type="SAM" id="Phobius"/>
    </source>
</evidence>
<keyword evidence="1" id="KW-1133">Transmembrane helix</keyword>
<gene>
    <name evidence="2" type="ORF">CI238_03780</name>
</gene>
<feature type="transmembrane region" description="Helical" evidence="1">
    <location>
        <begin position="122"/>
        <end position="146"/>
    </location>
</feature>
<dbReference type="Proteomes" id="UP000076584">
    <property type="component" value="Unassembled WGS sequence"/>
</dbReference>
<protein>
    <submittedName>
        <fullName evidence="2">Smr domain-containing protein</fullName>
    </submittedName>
</protein>